<dbReference type="FunFam" id="2.60.40.150:FF:000060">
    <property type="entry name" value="Phosphoinositide phospholipase C"/>
    <property type="match status" value="1"/>
</dbReference>
<comment type="subcellular location">
    <subcellularLocation>
        <location evidence="2">Cell membrane</location>
        <topology evidence="2">Peripheral membrane protein</topology>
    </subcellularLocation>
</comment>
<evidence type="ECO:0000256" key="3">
    <source>
        <dbReference type="ARBA" id="ARBA00012368"/>
    </source>
</evidence>
<dbReference type="Gene3D" id="2.60.40.150">
    <property type="entry name" value="C2 domain"/>
    <property type="match status" value="1"/>
</dbReference>
<dbReference type="GO" id="GO:0051209">
    <property type="term" value="P:release of sequestered calcium ion into cytosol"/>
    <property type="evidence" value="ECO:0000318"/>
    <property type="project" value="GO_Central"/>
</dbReference>
<dbReference type="PROSITE" id="PS50008">
    <property type="entry name" value="PIPLC_Y_DOMAIN"/>
    <property type="match status" value="1"/>
</dbReference>
<dbReference type="STRING" id="29655.A0A0K9PCJ5"/>
<dbReference type="InterPro" id="IPR017946">
    <property type="entry name" value="PLC-like_Pdiesterase_TIM-brl"/>
</dbReference>
<evidence type="ECO:0000313" key="13">
    <source>
        <dbReference type="Proteomes" id="UP000036987"/>
    </source>
</evidence>
<dbReference type="GO" id="GO:0004435">
    <property type="term" value="F:phosphatidylinositol-4,5-bisphosphate phospholipase C activity"/>
    <property type="evidence" value="ECO:0000318"/>
    <property type="project" value="GO_Central"/>
</dbReference>
<keyword evidence="7" id="KW-0472">Membrane</keyword>
<keyword evidence="4" id="KW-1003">Cell membrane</keyword>
<dbReference type="PANTHER" id="PTHR10336:SF204">
    <property type="entry name" value="PHOSPHOINOSITIDE PHOSPHOLIPASE C 4-RELATED"/>
    <property type="match status" value="1"/>
</dbReference>
<evidence type="ECO:0000256" key="9">
    <source>
        <dbReference type="RuleBase" id="RU361133"/>
    </source>
</evidence>
<dbReference type="SUPFAM" id="SSF51695">
    <property type="entry name" value="PLC-like phosphodiesterases"/>
    <property type="match status" value="1"/>
</dbReference>
<sequence>MHEDDLRRFLIDQQGRTDEDALEEAERILSEKSEFLLEDFYGYLFDSELNPPIRSSQVHHDMCAPLSHYYVYTGHNSYLTGNQLNSDSGVDPIIRALQRGVRVIELDIWPNSTNDDVHVYHGMTLTSHVELLECLEAIKEHAFSSSPYPVVLNLENHLTPDLQAKTAMMICDTFGDLLFKPADFDSMEEFPSPESLMHRIIVSAEHPEEEDPDCQNSTSAYKHIITIKDGKPKDGVENALTMINSNTVGQLNVSEPDLKAASESHGANMVRFSQKNIIRVYPKGARIFSSNYNPFIGWTHGAQMVAFNMQGFGKSLWQMQGFFKANGGCGYVKKPDILLDVDSDNYPFDIQETRPVKTTLKVKLYKGTGWQLDFEKSDFDSFSLPDFYAEVGIAGVPSDVVMEKTQTVENCWTPTWNEEFSFPLTVPELAVVHIEVHEEDTAERDEFGGHACFPVSELRPGIRSVPISDIEGNQHKSVKLLMKFELC</sequence>
<gene>
    <name evidence="12" type="ORF">ZOSMA_28G00320</name>
</gene>
<feature type="domain" description="C2" evidence="10">
    <location>
        <begin position="342"/>
        <end position="469"/>
    </location>
</feature>
<dbReference type="OrthoDB" id="269822at2759"/>
<dbReference type="SMART" id="SM00239">
    <property type="entry name" value="C2"/>
    <property type="match status" value="1"/>
</dbReference>
<dbReference type="Pfam" id="PF00387">
    <property type="entry name" value="PI-PLC-Y"/>
    <property type="match status" value="1"/>
</dbReference>
<evidence type="ECO:0000259" key="10">
    <source>
        <dbReference type="PROSITE" id="PS50004"/>
    </source>
</evidence>
<dbReference type="PANTHER" id="PTHR10336">
    <property type="entry name" value="PHOSPHOINOSITIDE-SPECIFIC PHOSPHOLIPASE C FAMILY PROTEIN"/>
    <property type="match status" value="1"/>
</dbReference>
<evidence type="ECO:0000256" key="8">
    <source>
        <dbReference type="ARBA" id="ARBA00023224"/>
    </source>
</evidence>
<evidence type="ECO:0000256" key="2">
    <source>
        <dbReference type="ARBA" id="ARBA00004202"/>
    </source>
</evidence>
<dbReference type="SMART" id="SM00149">
    <property type="entry name" value="PLCYc"/>
    <property type="match status" value="1"/>
</dbReference>
<dbReference type="EMBL" id="LFYR01000958">
    <property type="protein sequence ID" value="KMZ66676.1"/>
    <property type="molecule type" value="Genomic_DNA"/>
</dbReference>
<reference evidence="13" key="1">
    <citation type="journal article" date="2016" name="Nature">
        <title>The genome of the seagrass Zostera marina reveals angiosperm adaptation to the sea.</title>
        <authorList>
            <person name="Olsen J.L."/>
            <person name="Rouze P."/>
            <person name="Verhelst B."/>
            <person name="Lin Y.-C."/>
            <person name="Bayer T."/>
            <person name="Collen J."/>
            <person name="Dattolo E."/>
            <person name="De Paoli E."/>
            <person name="Dittami S."/>
            <person name="Maumus F."/>
            <person name="Michel G."/>
            <person name="Kersting A."/>
            <person name="Lauritano C."/>
            <person name="Lohaus R."/>
            <person name="Toepel M."/>
            <person name="Tonon T."/>
            <person name="Vanneste K."/>
            <person name="Amirebrahimi M."/>
            <person name="Brakel J."/>
            <person name="Bostroem C."/>
            <person name="Chovatia M."/>
            <person name="Grimwood J."/>
            <person name="Jenkins J.W."/>
            <person name="Jueterbock A."/>
            <person name="Mraz A."/>
            <person name="Stam W.T."/>
            <person name="Tice H."/>
            <person name="Bornberg-Bauer E."/>
            <person name="Green P.J."/>
            <person name="Pearson G.A."/>
            <person name="Procaccini G."/>
            <person name="Duarte C.M."/>
            <person name="Schmutz J."/>
            <person name="Reusch T.B.H."/>
            <person name="Van de Peer Y."/>
        </authorList>
    </citation>
    <scope>NUCLEOTIDE SEQUENCE [LARGE SCALE GENOMIC DNA]</scope>
    <source>
        <strain evidence="13">cv. Finnish</strain>
    </source>
</reference>
<dbReference type="CDD" id="cd00275">
    <property type="entry name" value="C2_PLC_like"/>
    <property type="match status" value="1"/>
</dbReference>
<dbReference type="InterPro" id="IPR001711">
    <property type="entry name" value="PLipase_C_Pinositol-sp_Y"/>
</dbReference>
<comment type="caution">
    <text evidence="12">The sequence shown here is derived from an EMBL/GenBank/DDBJ whole genome shotgun (WGS) entry which is preliminary data.</text>
</comment>
<keyword evidence="6 9" id="KW-0442">Lipid degradation</keyword>
<evidence type="ECO:0000313" key="12">
    <source>
        <dbReference type="EMBL" id="KMZ66676.1"/>
    </source>
</evidence>
<dbReference type="OMA" id="CKTIREN"/>
<evidence type="ECO:0000256" key="1">
    <source>
        <dbReference type="ARBA" id="ARBA00001195"/>
    </source>
</evidence>
<evidence type="ECO:0000256" key="7">
    <source>
        <dbReference type="ARBA" id="ARBA00023136"/>
    </source>
</evidence>
<dbReference type="AlphaFoldDB" id="A0A0K9PCJ5"/>
<organism evidence="12 13">
    <name type="scientific">Zostera marina</name>
    <name type="common">Eelgrass</name>
    <dbReference type="NCBI Taxonomy" id="29655"/>
    <lineage>
        <taxon>Eukaryota</taxon>
        <taxon>Viridiplantae</taxon>
        <taxon>Streptophyta</taxon>
        <taxon>Embryophyta</taxon>
        <taxon>Tracheophyta</taxon>
        <taxon>Spermatophyta</taxon>
        <taxon>Magnoliopsida</taxon>
        <taxon>Liliopsida</taxon>
        <taxon>Zosteraceae</taxon>
        <taxon>Zostera</taxon>
    </lineage>
</organism>
<keyword evidence="5 9" id="KW-0378">Hydrolase</keyword>
<dbReference type="SUPFAM" id="SSF49562">
    <property type="entry name" value="C2 domain (Calcium/lipid-binding domain, CaLB)"/>
    <property type="match status" value="1"/>
</dbReference>
<comment type="catalytic activity">
    <reaction evidence="1 9">
        <text>a 1,2-diacyl-sn-glycero-3-phospho-(1D-myo-inositol-4,5-bisphosphate) + H2O = 1D-myo-inositol 1,4,5-trisphosphate + a 1,2-diacyl-sn-glycerol + H(+)</text>
        <dbReference type="Rhea" id="RHEA:33179"/>
        <dbReference type="ChEBI" id="CHEBI:15377"/>
        <dbReference type="ChEBI" id="CHEBI:15378"/>
        <dbReference type="ChEBI" id="CHEBI:17815"/>
        <dbReference type="ChEBI" id="CHEBI:58456"/>
        <dbReference type="ChEBI" id="CHEBI:203600"/>
        <dbReference type="EC" id="3.1.4.11"/>
    </reaction>
</comment>
<evidence type="ECO:0000259" key="11">
    <source>
        <dbReference type="PROSITE" id="PS50008"/>
    </source>
</evidence>
<proteinExistence type="predicted"/>
<dbReference type="PRINTS" id="PR00390">
    <property type="entry name" value="PHPHLIPASEC"/>
</dbReference>
<dbReference type="GO" id="GO:0006950">
    <property type="term" value="P:response to stress"/>
    <property type="evidence" value="ECO:0007669"/>
    <property type="project" value="UniProtKB-ARBA"/>
</dbReference>
<protein>
    <recommendedName>
        <fullName evidence="3 9">Phosphoinositide phospholipase C</fullName>
        <ecNumber evidence="3 9">3.1.4.11</ecNumber>
    </recommendedName>
</protein>
<dbReference type="InterPro" id="IPR035892">
    <property type="entry name" value="C2_domain_sf"/>
</dbReference>
<dbReference type="GO" id="GO:0048015">
    <property type="term" value="P:phosphatidylinositol-mediated signaling"/>
    <property type="evidence" value="ECO:0000318"/>
    <property type="project" value="GO_Central"/>
</dbReference>
<dbReference type="Gene3D" id="3.20.20.190">
    <property type="entry name" value="Phosphatidylinositol (PI) phosphodiesterase"/>
    <property type="match status" value="1"/>
</dbReference>
<name>A0A0K9PCJ5_ZOSMR</name>
<keyword evidence="9" id="KW-0443">Lipid metabolism</keyword>
<evidence type="ECO:0000256" key="4">
    <source>
        <dbReference type="ARBA" id="ARBA00022475"/>
    </source>
</evidence>
<dbReference type="InterPro" id="IPR000909">
    <property type="entry name" value="PLipase_C_PInositol-sp_X_dom"/>
</dbReference>
<accession>A0A0K9PCJ5</accession>
<evidence type="ECO:0000256" key="5">
    <source>
        <dbReference type="ARBA" id="ARBA00022801"/>
    </source>
</evidence>
<evidence type="ECO:0000256" key="6">
    <source>
        <dbReference type="ARBA" id="ARBA00022963"/>
    </source>
</evidence>
<dbReference type="InterPro" id="IPR001192">
    <property type="entry name" value="PI-PLC_fam"/>
</dbReference>
<dbReference type="Proteomes" id="UP000036987">
    <property type="component" value="Unassembled WGS sequence"/>
</dbReference>
<keyword evidence="13" id="KW-1185">Reference proteome</keyword>
<dbReference type="SMART" id="SM00148">
    <property type="entry name" value="PLCXc"/>
    <property type="match status" value="1"/>
</dbReference>
<dbReference type="PROSITE" id="PS50007">
    <property type="entry name" value="PIPLC_X_DOMAIN"/>
    <property type="match status" value="1"/>
</dbReference>
<dbReference type="GO" id="GO:0016042">
    <property type="term" value="P:lipid catabolic process"/>
    <property type="evidence" value="ECO:0007669"/>
    <property type="project" value="UniProtKB-KW"/>
</dbReference>
<dbReference type="PROSITE" id="PS50004">
    <property type="entry name" value="C2"/>
    <property type="match status" value="1"/>
</dbReference>
<dbReference type="InterPro" id="IPR000008">
    <property type="entry name" value="C2_dom"/>
</dbReference>
<dbReference type="Pfam" id="PF00388">
    <property type="entry name" value="PI-PLC-X"/>
    <property type="match status" value="1"/>
</dbReference>
<keyword evidence="8" id="KW-0807">Transducer</keyword>
<dbReference type="EC" id="3.1.4.11" evidence="3 9"/>
<feature type="domain" description="PI-PLC Y-box" evidence="11">
    <location>
        <begin position="252"/>
        <end position="338"/>
    </location>
</feature>
<dbReference type="GO" id="GO:0005886">
    <property type="term" value="C:plasma membrane"/>
    <property type="evidence" value="ECO:0000318"/>
    <property type="project" value="GO_Central"/>
</dbReference>
<dbReference type="Pfam" id="PF00168">
    <property type="entry name" value="C2"/>
    <property type="match status" value="1"/>
</dbReference>